<evidence type="ECO:0000256" key="6">
    <source>
        <dbReference type="ARBA" id="ARBA00022921"/>
    </source>
</evidence>
<dbReference type="PANTHER" id="PTHR33175:SF13">
    <property type="entry name" value="HISTONE-LIKE PROTEIN"/>
    <property type="match status" value="1"/>
</dbReference>
<evidence type="ECO:0000256" key="1">
    <source>
        <dbReference type="ARBA" id="ARBA00004328"/>
    </source>
</evidence>
<evidence type="ECO:0000256" key="7">
    <source>
        <dbReference type="ARBA" id="ARBA00023125"/>
    </source>
</evidence>
<keyword evidence="5" id="KW-0235">DNA replication</keyword>
<dbReference type="PANTHER" id="PTHR33175">
    <property type="entry name" value="DNA-BINDING PROTEIN HU"/>
    <property type="match status" value="1"/>
</dbReference>
<name>A0A0L8V5S1_9BACT</name>
<evidence type="ECO:0000256" key="9">
    <source>
        <dbReference type="ARBA" id="ARBA00033227"/>
    </source>
</evidence>
<comment type="subunit">
    <text evidence="3">Homodimer.</text>
</comment>
<dbReference type="STRING" id="1409788.NC99_33310"/>
<evidence type="ECO:0000259" key="11">
    <source>
        <dbReference type="Pfam" id="PF18291"/>
    </source>
</evidence>
<evidence type="ECO:0000313" key="13">
    <source>
        <dbReference type="Proteomes" id="UP000036958"/>
    </source>
</evidence>
<sequence length="132" mass="14638">MTVKYRLVKQATPGVKGGGQYKYYARACDRTKATLDELADALALRSSLTRGDVVSTLVGLIDLIPELLLDNRTVELGELGTFSLNLKSEASDEPRTDGFRLIKSTEISFRASTRLKRAVKRADYTKSKTSDY</sequence>
<dbReference type="GO" id="GO:0003677">
    <property type="term" value="F:DNA binding"/>
    <property type="evidence" value="ECO:0007669"/>
    <property type="project" value="UniProtKB-KW"/>
</dbReference>
<dbReference type="AlphaFoldDB" id="A0A0L8V5S1"/>
<evidence type="ECO:0000256" key="5">
    <source>
        <dbReference type="ARBA" id="ARBA00022705"/>
    </source>
</evidence>
<dbReference type="GO" id="GO:0006260">
    <property type="term" value="P:DNA replication"/>
    <property type="evidence" value="ECO:0007669"/>
    <property type="project" value="UniProtKB-KW"/>
</dbReference>
<dbReference type="InterPro" id="IPR000119">
    <property type="entry name" value="Hist_DNA-bd"/>
</dbReference>
<comment type="similarity">
    <text evidence="2">Belongs to the bacterial histone-like protein family.</text>
</comment>
<dbReference type="GO" id="GO:0005829">
    <property type="term" value="C:cytosol"/>
    <property type="evidence" value="ECO:0007669"/>
    <property type="project" value="TreeGrafter"/>
</dbReference>
<gene>
    <name evidence="12" type="ORF">NC99_33310</name>
</gene>
<keyword evidence="6" id="KW-0426">Late protein</keyword>
<keyword evidence="13" id="KW-1185">Reference proteome</keyword>
<dbReference type="OrthoDB" id="1120985at2"/>
<evidence type="ECO:0000256" key="10">
    <source>
        <dbReference type="ARBA" id="ARBA00046140"/>
    </source>
</evidence>
<accession>A0A0L8V5S1</accession>
<comment type="subcellular location">
    <subcellularLocation>
        <location evidence="1">Virion</location>
    </subcellularLocation>
</comment>
<evidence type="ECO:0000313" key="12">
    <source>
        <dbReference type="EMBL" id="KOH43835.1"/>
    </source>
</evidence>
<comment type="function">
    <text evidence="10">DNA-binding protein that plays a critical role in nucleoid compaction, genome replication and DNA replication and transcription. Binds to both ssDNA and dsDNA with a binding site covering about 15 nucleotides. Displays DNA-supercoiling activity only when associated with the viral DNA topoisomerase 2.</text>
</comment>
<organism evidence="12 13">
    <name type="scientific">Sunxiuqinia dokdonensis</name>
    <dbReference type="NCBI Taxonomy" id="1409788"/>
    <lineage>
        <taxon>Bacteria</taxon>
        <taxon>Pseudomonadati</taxon>
        <taxon>Bacteroidota</taxon>
        <taxon>Bacteroidia</taxon>
        <taxon>Marinilabiliales</taxon>
        <taxon>Prolixibacteraceae</taxon>
        <taxon>Sunxiuqinia</taxon>
    </lineage>
</organism>
<dbReference type="EMBL" id="LGIA01000176">
    <property type="protein sequence ID" value="KOH43835.1"/>
    <property type="molecule type" value="Genomic_DNA"/>
</dbReference>
<keyword evidence="7" id="KW-0238">DNA-binding</keyword>
<dbReference type="Proteomes" id="UP000036958">
    <property type="component" value="Unassembled WGS sequence"/>
</dbReference>
<dbReference type="Gene3D" id="4.10.520.10">
    <property type="entry name" value="IHF-like DNA-binding proteins"/>
    <property type="match status" value="1"/>
</dbReference>
<comment type="caution">
    <text evidence="12">The sequence shown here is derived from an EMBL/GenBank/DDBJ whole genome shotgun (WGS) entry which is preliminary data.</text>
</comment>
<dbReference type="InterPro" id="IPR010992">
    <property type="entry name" value="IHF-like_DNA-bd_dom_sf"/>
</dbReference>
<proteinExistence type="inferred from homology"/>
<dbReference type="Pfam" id="PF18291">
    <property type="entry name" value="HU-HIG"/>
    <property type="match status" value="1"/>
</dbReference>
<dbReference type="SUPFAM" id="SSF47729">
    <property type="entry name" value="IHF-like DNA-binding proteins"/>
    <property type="match status" value="1"/>
</dbReference>
<evidence type="ECO:0000256" key="4">
    <source>
        <dbReference type="ARBA" id="ARBA00016145"/>
    </source>
</evidence>
<protein>
    <recommendedName>
        <fullName evidence="4">Viral histone-like protein</fullName>
    </recommendedName>
    <alternativeName>
        <fullName evidence="9">DNA-binding protein pA104R</fullName>
    </alternativeName>
    <alternativeName>
        <fullName evidence="8">pA104R</fullName>
    </alternativeName>
</protein>
<dbReference type="RefSeq" id="WP_053185480.1">
    <property type="nucleotide sequence ID" value="NZ_LGIA01000176.1"/>
</dbReference>
<dbReference type="InterPro" id="IPR041607">
    <property type="entry name" value="HU-HIG"/>
</dbReference>
<reference evidence="13" key="1">
    <citation type="submission" date="2015-07" db="EMBL/GenBank/DDBJ databases">
        <title>Genome sequencing of Sunxiuqinia dokdonensis strain SK.</title>
        <authorList>
            <person name="Ahn S."/>
            <person name="Kim B.-C."/>
        </authorList>
    </citation>
    <scope>NUCLEOTIDE SEQUENCE [LARGE SCALE GENOMIC DNA]</scope>
    <source>
        <strain evidence="13">SK</strain>
    </source>
</reference>
<evidence type="ECO:0000256" key="2">
    <source>
        <dbReference type="ARBA" id="ARBA00010529"/>
    </source>
</evidence>
<feature type="domain" description="HU" evidence="11">
    <location>
        <begin position="1"/>
        <end position="124"/>
    </location>
</feature>
<evidence type="ECO:0000256" key="3">
    <source>
        <dbReference type="ARBA" id="ARBA00011738"/>
    </source>
</evidence>
<evidence type="ECO:0000256" key="8">
    <source>
        <dbReference type="ARBA" id="ARBA00033120"/>
    </source>
</evidence>
<dbReference type="GO" id="GO:0030527">
    <property type="term" value="F:structural constituent of chromatin"/>
    <property type="evidence" value="ECO:0007669"/>
    <property type="project" value="InterPro"/>
</dbReference>